<reference evidence="1 2" key="2">
    <citation type="journal article" date="2022" name="Mol. Ecol. Resour.">
        <title>The genomes of chicory, endive, great burdock and yacon provide insights into Asteraceae paleo-polyploidization history and plant inulin production.</title>
        <authorList>
            <person name="Fan W."/>
            <person name="Wang S."/>
            <person name="Wang H."/>
            <person name="Wang A."/>
            <person name="Jiang F."/>
            <person name="Liu H."/>
            <person name="Zhao H."/>
            <person name="Xu D."/>
            <person name="Zhang Y."/>
        </authorList>
    </citation>
    <scope>NUCLEOTIDE SEQUENCE [LARGE SCALE GENOMIC DNA]</scope>
    <source>
        <strain evidence="2">cv. Niubang</strain>
    </source>
</reference>
<proteinExistence type="predicted"/>
<sequence length="71" mass="8381">MVVMPEALGGLLVFPTTRKNWLMQFTPKCNNINLVRFVCFFPFLFFSFIFSLLVLTQNLVDSRSLLRVHRR</sequence>
<organism evidence="1 2">
    <name type="scientific">Arctium lappa</name>
    <name type="common">Greater burdock</name>
    <name type="synonym">Lappa major</name>
    <dbReference type="NCBI Taxonomy" id="4217"/>
    <lineage>
        <taxon>Eukaryota</taxon>
        <taxon>Viridiplantae</taxon>
        <taxon>Streptophyta</taxon>
        <taxon>Embryophyta</taxon>
        <taxon>Tracheophyta</taxon>
        <taxon>Spermatophyta</taxon>
        <taxon>Magnoliopsida</taxon>
        <taxon>eudicotyledons</taxon>
        <taxon>Gunneridae</taxon>
        <taxon>Pentapetalae</taxon>
        <taxon>asterids</taxon>
        <taxon>campanulids</taxon>
        <taxon>Asterales</taxon>
        <taxon>Asteraceae</taxon>
        <taxon>Carduoideae</taxon>
        <taxon>Cardueae</taxon>
        <taxon>Arctiinae</taxon>
        <taxon>Arctium</taxon>
    </lineage>
</organism>
<reference evidence="2" key="1">
    <citation type="journal article" date="2022" name="Mol. Ecol. Resour.">
        <title>The genomes of chicory, endive, great burdock and yacon provide insights into Asteraceae palaeo-polyploidization history and plant inulin production.</title>
        <authorList>
            <person name="Fan W."/>
            <person name="Wang S."/>
            <person name="Wang H."/>
            <person name="Wang A."/>
            <person name="Jiang F."/>
            <person name="Liu H."/>
            <person name="Zhao H."/>
            <person name="Xu D."/>
            <person name="Zhang Y."/>
        </authorList>
    </citation>
    <scope>NUCLEOTIDE SEQUENCE [LARGE SCALE GENOMIC DNA]</scope>
    <source>
        <strain evidence="2">cv. Niubang</strain>
    </source>
</reference>
<comment type="caution">
    <text evidence="1">The sequence shown here is derived from an EMBL/GenBank/DDBJ whole genome shotgun (WGS) entry which is preliminary data.</text>
</comment>
<gene>
    <name evidence="1" type="ORF">L6452_04437</name>
</gene>
<dbReference type="EMBL" id="CM042048">
    <property type="protein sequence ID" value="KAI3756905.1"/>
    <property type="molecule type" value="Genomic_DNA"/>
</dbReference>
<name>A0ACB9EE03_ARCLA</name>
<dbReference type="Proteomes" id="UP001055879">
    <property type="component" value="Linkage Group LG02"/>
</dbReference>
<accession>A0ACB9EE03</accession>
<keyword evidence="2" id="KW-1185">Reference proteome</keyword>
<evidence type="ECO:0000313" key="2">
    <source>
        <dbReference type="Proteomes" id="UP001055879"/>
    </source>
</evidence>
<protein>
    <submittedName>
        <fullName evidence="1">Uncharacterized protein</fullName>
    </submittedName>
</protein>
<evidence type="ECO:0000313" key="1">
    <source>
        <dbReference type="EMBL" id="KAI3756905.1"/>
    </source>
</evidence>